<sequence length="328" mass="36233">MMIPDPAYIRQLFIKHAEGTATEAEAAFLIRYLQEGGSEEVLPGPEELIHITTAPKALDATATARVLDHILPAPATIRQAPRRIRYYGWAAMAAAVITTLVLVYRPSRPAPTLLTTTTSYGEIRQLTLPDGSQVTLNAGTTLQYDSIHWHTASKEVWIKGEAFFDVVPNHTAFTVHAGEAVAVQVLGTRFSVATQQQQVQVILNSGKVKVNISNHKQPAQSVVLQPGEMAAYHLQRGQLSLHQADTLQLTSWKDNQFTFRENSLEDIAEKLTAQFGVQITFDSPQLAQLRFTGTTPANNLDVILTILKSSLDIRIDQHNNQIMIKPAR</sequence>
<evidence type="ECO:0000256" key="1">
    <source>
        <dbReference type="SAM" id="Phobius"/>
    </source>
</evidence>
<dbReference type="Pfam" id="PF04773">
    <property type="entry name" value="FecR"/>
    <property type="match status" value="1"/>
</dbReference>
<evidence type="ECO:0000259" key="2">
    <source>
        <dbReference type="Pfam" id="PF04773"/>
    </source>
</evidence>
<dbReference type="Gene3D" id="3.55.50.30">
    <property type="match status" value="1"/>
</dbReference>
<dbReference type="RefSeq" id="WP_264729104.1">
    <property type="nucleotide sequence ID" value="NZ_JAPDNR010000001.1"/>
</dbReference>
<proteinExistence type="predicted"/>
<protein>
    <submittedName>
        <fullName evidence="4">FecR domain-containing protein</fullName>
    </submittedName>
</protein>
<dbReference type="Pfam" id="PF16344">
    <property type="entry name" value="FecR_C"/>
    <property type="match status" value="1"/>
</dbReference>
<dbReference type="PANTHER" id="PTHR30273">
    <property type="entry name" value="PERIPLASMIC SIGNAL SENSOR AND SIGMA FACTOR ACTIVATOR FECR-RELATED"/>
    <property type="match status" value="1"/>
</dbReference>
<reference evidence="4 5" key="1">
    <citation type="submission" date="2022-10" db="EMBL/GenBank/DDBJ databases">
        <title>Chitinophaga nivalis PC15 sp. nov., isolated from Pyeongchang county, South Korea.</title>
        <authorList>
            <person name="Trinh H.N."/>
        </authorList>
    </citation>
    <scope>NUCLEOTIDE SEQUENCE [LARGE SCALE GENOMIC DNA]</scope>
    <source>
        <strain evidence="4 5">PC14</strain>
    </source>
</reference>
<dbReference type="Gene3D" id="2.60.120.1440">
    <property type="match status" value="1"/>
</dbReference>
<gene>
    <name evidence="4" type="ORF">OL497_06845</name>
</gene>
<feature type="transmembrane region" description="Helical" evidence="1">
    <location>
        <begin position="86"/>
        <end position="104"/>
    </location>
</feature>
<dbReference type="InterPro" id="IPR032508">
    <property type="entry name" value="FecR_C"/>
</dbReference>
<evidence type="ECO:0000313" key="5">
    <source>
        <dbReference type="Proteomes" id="UP001207742"/>
    </source>
</evidence>
<name>A0ABT3II43_9BACT</name>
<evidence type="ECO:0000259" key="3">
    <source>
        <dbReference type="Pfam" id="PF16344"/>
    </source>
</evidence>
<feature type="domain" description="Protein FecR C-terminal" evidence="3">
    <location>
        <begin position="257"/>
        <end position="324"/>
    </location>
</feature>
<keyword evidence="1" id="KW-0812">Transmembrane</keyword>
<dbReference type="Proteomes" id="UP001207742">
    <property type="component" value="Unassembled WGS sequence"/>
</dbReference>
<dbReference type="InterPro" id="IPR012373">
    <property type="entry name" value="Ferrdict_sens_TM"/>
</dbReference>
<dbReference type="PANTHER" id="PTHR30273:SF2">
    <property type="entry name" value="PROTEIN FECR"/>
    <property type="match status" value="1"/>
</dbReference>
<keyword evidence="5" id="KW-1185">Reference proteome</keyword>
<dbReference type="EMBL" id="JAPDNS010000001">
    <property type="protein sequence ID" value="MCW3483603.1"/>
    <property type="molecule type" value="Genomic_DNA"/>
</dbReference>
<accession>A0ABT3II43</accession>
<keyword evidence="1" id="KW-0472">Membrane</keyword>
<organism evidence="4 5">
    <name type="scientific">Chitinophaga nivalis</name>
    <dbReference type="NCBI Taxonomy" id="2991709"/>
    <lineage>
        <taxon>Bacteria</taxon>
        <taxon>Pseudomonadati</taxon>
        <taxon>Bacteroidota</taxon>
        <taxon>Chitinophagia</taxon>
        <taxon>Chitinophagales</taxon>
        <taxon>Chitinophagaceae</taxon>
        <taxon>Chitinophaga</taxon>
    </lineage>
</organism>
<comment type="caution">
    <text evidence="4">The sequence shown here is derived from an EMBL/GenBank/DDBJ whole genome shotgun (WGS) entry which is preliminary data.</text>
</comment>
<keyword evidence="1" id="KW-1133">Transmembrane helix</keyword>
<evidence type="ECO:0000313" key="4">
    <source>
        <dbReference type="EMBL" id="MCW3483603.1"/>
    </source>
</evidence>
<dbReference type="PIRSF" id="PIRSF018266">
    <property type="entry name" value="FecR"/>
    <property type="match status" value="1"/>
</dbReference>
<feature type="domain" description="FecR protein" evidence="2">
    <location>
        <begin position="117"/>
        <end position="209"/>
    </location>
</feature>
<dbReference type="InterPro" id="IPR006860">
    <property type="entry name" value="FecR"/>
</dbReference>